<dbReference type="InterPro" id="IPR029068">
    <property type="entry name" value="Glyas_Bleomycin-R_OHBP_Dase"/>
</dbReference>
<accession>A0AAD9ILD6</accession>
<dbReference type="GO" id="GO:0004462">
    <property type="term" value="F:lactoylglutathione lyase activity"/>
    <property type="evidence" value="ECO:0007669"/>
    <property type="project" value="TreeGrafter"/>
</dbReference>
<evidence type="ECO:0000259" key="1">
    <source>
        <dbReference type="PROSITE" id="PS51819"/>
    </source>
</evidence>
<dbReference type="PANTHER" id="PTHR46036:SF5">
    <property type="entry name" value="LACTOYLGLUTATHIONE LYASE"/>
    <property type="match status" value="1"/>
</dbReference>
<proteinExistence type="predicted"/>
<dbReference type="AlphaFoldDB" id="A0AAD9ILD6"/>
<reference evidence="2" key="1">
    <citation type="submission" date="2021-01" db="EMBL/GenBank/DDBJ databases">
        <authorList>
            <person name="Eckstrom K.M.E."/>
        </authorList>
    </citation>
    <scope>NUCLEOTIDE SEQUENCE</scope>
    <source>
        <strain evidence="2">UVCC 0001</strain>
    </source>
</reference>
<dbReference type="SUPFAM" id="SSF54593">
    <property type="entry name" value="Glyoxalase/Bleomycin resistance protein/Dihydroxybiphenyl dioxygenase"/>
    <property type="match status" value="1"/>
</dbReference>
<keyword evidence="3" id="KW-1185">Reference proteome</keyword>
<dbReference type="PROSITE" id="PS51819">
    <property type="entry name" value="VOC"/>
    <property type="match status" value="1"/>
</dbReference>
<gene>
    <name evidence="2" type="ORF">QBZ16_003610</name>
</gene>
<protein>
    <recommendedName>
        <fullName evidence="1">VOC domain-containing protein</fullName>
    </recommendedName>
</protein>
<dbReference type="GO" id="GO:0005737">
    <property type="term" value="C:cytoplasm"/>
    <property type="evidence" value="ECO:0007669"/>
    <property type="project" value="TreeGrafter"/>
</dbReference>
<dbReference type="Gene3D" id="3.10.180.10">
    <property type="entry name" value="2,3-Dihydroxybiphenyl 1,2-Dioxygenase, domain 1"/>
    <property type="match status" value="1"/>
</dbReference>
<evidence type="ECO:0000313" key="3">
    <source>
        <dbReference type="Proteomes" id="UP001255856"/>
    </source>
</evidence>
<sequence length="251" mass="26594">METQELGRDPRDPASWAAQDRRRLLRLALHVDQLQAATMFYSQFLGLTLVAPLDVPGASVQRALVAADLEPSSFGLELLSGGPAMSAMVGDWSGFLVLTVPDRAQCLQSIAASGQGTVVSEEAAVIPVRNPSPEGGRTLQDIVSVVQDVNGYRWNLVQTASHHGPQTPERIIAVGITVPDVALAISWCVQVLGMLPLQQYTSLSGYMTGLALGQAVDTIVLGGVSDPTEAVPSLRLTGPGNLRVCFVQQAE</sequence>
<organism evidence="2 3">
    <name type="scientific">Prototheca wickerhamii</name>
    <dbReference type="NCBI Taxonomy" id="3111"/>
    <lineage>
        <taxon>Eukaryota</taxon>
        <taxon>Viridiplantae</taxon>
        <taxon>Chlorophyta</taxon>
        <taxon>core chlorophytes</taxon>
        <taxon>Trebouxiophyceae</taxon>
        <taxon>Chlorellales</taxon>
        <taxon>Chlorellaceae</taxon>
        <taxon>Prototheca</taxon>
    </lineage>
</organism>
<name>A0AAD9ILD6_PROWI</name>
<dbReference type="Pfam" id="PF00903">
    <property type="entry name" value="Glyoxalase"/>
    <property type="match status" value="1"/>
</dbReference>
<dbReference type="GO" id="GO:0019243">
    <property type="term" value="P:methylglyoxal catabolic process to D-lactate via S-lactoyl-glutathione"/>
    <property type="evidence" value="ECO:0007669"/>
    <property type="project" value="TreeGrafter"/>
</dbReference>
<comment type="caution">
    <text evidence="2">The sequence shown here is derived from an EMBL/GenBank/DDBJ whole genome shotgun (WGS) entry which is preliminary data.</text>
</comment>
<evidence type="ECO:0000313" key="2">
    <source>
        <dbReference type="EMBL" id="KAK2078770.1"/>
    </source>
</evidence>
<dbReference type="InterPro" id="IPR037523">
    <property type="entry name" value="VOC_core"/>
</dbReference>
<dbReference type="EMBL" id="JASFZW010000004">
    <property type="protein sequence ID" value="KAK2078770.1"/>
    <property type="molecule type" value="Genomic_DNA"/>
</dbReference>
<dbReference type="PANTHER" id="PTHR46036">
    <property type="entry name" value="LACTOYLGLUTATHIONE LYASE"/>
    <property type="match status" value="1"/>
</dbReference>
<dbReference type="InterPro" id="IPR004360">
    <property type="entry name" value="Glyas_Fos-R_dOase_dom"/>
</dbReference>
<dbReference type="Proteomes" id="UP001255856">
    <property type="component" value="Unassembled WGS sequence"/>
</dbReference>
<feature type="domain" description="VOC" evidence="1">
    <location>
        <begin position="23"/>
        <end position="159"/>
    </location>
</feature>